<dbReference type="Pfam" id="PF00028">
    <property type="entry name" value="Cadherin"/>
    <property type="match status" value="1"/>
</dbReference>
<comment type="subcellular location">
    <subcellularLocation>
        <location evidence="1">Membrane</location>
    </subcellularLocation>
</comment>
<keyword evidence="5 9" id="KW-1133">Transmembrane helix</keyword>
<evidence type="ECO:0000313" key="11">
    <source>
        <dbReference type="EMBL" id="VEL29046.1"/>
    </source>
</evidence>
<dbReference type="PROSITE" id="PS00232">
    <property type="entry name" value="CADHERIN_1"/>
    <property type="match status" value="1"/>
</dbReference>
<dbReference type="SMART" id="SM00112">
    <property type="entry name" value="CA"/>
    <property type="match status" value="1"/>
</dbReference>
<evidence type="ECO:0000256" key="1">
    <source>
        <dbReference type="ARBA" id="ARBA00004370"/>
    </source>
</evidence>
<keyword evidence="12" id="KW-1185">Reference proteome</keyword>
<dbReference type="PANTHER" id="PTHR24026">
    <property type="entry name" value="FAT ATYPICAL CADHERIN-RELATED"/>
    <property type="match status" value="1"/>
</dbReference>
<feature type="region of interest" description="Disordered" evidence="8">
    <location>
        <begin position="317"/>
        <end position="353"/>
    </location>
</feature>
<evidence type="ECO:0000256" key="4">
    <source>
        <dbReference type="ARBA" id="ARBA00022837"/>
    </source>
</evidence>
<evidence type="ECO:0000256" key="9">
    <source>
        <dbReference type="SAM" id="Phobius"/>
    </source>
</evidence>
<keyword evidence="2 9" id="KW-0812">Transmembrane</keyword>
<gene>
    <name evidence="11" type="ORF">PXEA_LOCUS22486</name>
</gene>
<evidence type="ECO:0000256" key="7">
    <source>
        <dbReference type="PROSITE-ProRule" id="PRU00043"/>
    </source>
</evidence>
<reference evidence="11" key="1">
    <citation type="submission" date="2018-11" db="EMBL/GenBank/DDBJ databases">
        <authorList>
            <consortium name="Pathogen Informatics"/>
        </authorList>
    </citation>
    <scope>NUCLEOTIDE SEQUENCE</scope>
</reference>
<accession>A0A3S5CQW9</accession>
<proteinExistence type="predicted"/>
<dbReference type="GO" id="GO:0005509">
    <property type="term" value="F:calcium ion binding"/>
    <property type="evidence" value="ECO:0007669"/>
    <property type="project" value="UniProtKB-UniRule"/>
</dbReference>
<dbReference type="Gene3D" id="2.60.40.60">
    <property type="entry name" value="Cadherins"/>
    <property type="match status" value="2"/>
</dbReference>
<keyword evidence="4 7" id="KW-0106">Calcium</keyword>
<evidence type="ECO:0000256" key="5">
    <source>
        <dbReference type="ARBA" id="ARBA00022989"/>
    </source>
</evidence>
<dbReference type="PRINTS" id="PR00205">
    <property type="entry name" value="CADHERIN"/>
</dbReference>
<dbReference type="EMBL" id="CAAALY010099860">
    <property type="protein sequence ID" value="VEL29046.1"/>
    <property type="molecule type" value="Genomic_DNA"/>
</dbReference>
<feature type="region of interest" description="Disordered" evidence="8">
    <location>
        <begin position="40"/>
        <end position="76"/>
    </location>
</feature>
<evidence type="ECO:0000256" key="3">
    <source>
        <dbReference type="ARBA" id="ARBA00022737"/>
    </source>
</evidence>
<dbReference type="GO" id="GO:0005886">
    <property type="term" value="C:plasma membrane"/>
    <property type="evidence" value="ECO:0007669"/>
    <property type="project" value="UniProtKB-SubCell"/>
</dbReference>
<dbReference type="InterPro" id="IPR020894">
    <property type="entry name" value="Cadherin_CS"/>
</dbReference>
<sequence>MDETLEPLTNGADEVFHFSVAEDAASGHLIGVVEVEDADEPAVSSLSGPEAEPVGSGHDNSSAGGQKRSGGSLRRGSGFGSLVYQLERGNASRVFSMDQRTGELRVRQSLDREQHSFYEFQVVVVDNPYPRRPASVLQSPGSLDWRRQHTVTATIRVTVLDVNDNAPVFEAPLAGQEFLLEPGSLAASAGATVFVVKTADRDEGENGTVQYSLEMGGHGLVELEPTTGVCYLQETLSWTRLHQLTPQLTVVNTPMTTVEETEAAADHGRLSGGEETARTRRSWFSLTLLIRAYDLGRPVSLNASRIVRLVWTADRDASGPDGRVVDEEEEVDEQEVAASSAHQAKTSGPRRLETAVPGRRLAELFPAISLTEKTLVPVLVSMFLLLSVACCLLLGLLRCRNKTSTTRSTGSRPTEATARPLPTATTTTT</sequence>
<evidence type="ECO:0000313" key="12">
    <source>
        <dbReference type="Proteomes" id="UP000784294"/>
    </source>
</evidence>
<dbReference type="Proteomes" id="UP000784294">
    <property type="component" value="Unassembled WGS sequence"/>
</dbReference>
<protein>
    <recommendedName>
        <fullName evidence="10">Cadherin domain-containing protein</fullName>
    </recommendedName>
</protein>
<keyword evidence="3" id="KW-0677">Repeat</keyword>
<dbReference type="OrthoDB" id="6252479at2759"/>
<dbReference type="PROSITE" id="PS50268">
    <property type="entry name" value="CADHERIN_2"/>
    <property type="match status" value="1"/>
</dbReference>
<feature type="non-terminal residue" evidence="11">
    <location>
        <position position="429"/>
    </location>
</feature>
<feature type="domain" description="Cadherin" evidence="10">
    <location>
        <begin position="12"/>
        <end position="169"/>
    </location>
</feature>
<dbReference type="AlphaFoldDB" id="A0A3S5CQW9"/>
<comment type="caution">
    <text evidence="11">The sequence shown here is derived from an EMBL/GenBank/DDBJ whole genome shotgun (WGS) entry which is preliminary data.</text>
</comment>
<evidence type="ECO:0000259" key="10">
    <source>
        <dbReference type="PROSITE" id="PS50268"/>
    </source>
</evidence>
<dbReference type="CDD" id="cd11304">
    <property type="entry name" value="Cadherin_repeat"/>
    <property type="match status" value="2"/>
</dbReference>
<feature type="compositionally biased region" description="Acidic residues" evidence="8">
    <location>
        <begin position="326"/>
        <end position="335"/>
    </location>
</feature>
<name>A0A3S5CQW9_9PLAT</name>
<feature type="compositionally biased region" description="Low complexity" evidence="8">
    <location>
        <begin position="64"/>
        <end position="76"/>
    </location>
</feature>
<feature type="transmembrane region" description="Helical" evidence="9">
    <location>
        <begin position="375"/>
        <end position="397"/>
    </location>
</feature>
<dbReference type="PANTHER" id="PTHR24026:SF126">
    <property type="entry name" value="PROTOCADHERIN FAT 4"/>
    <property type="match status" value="1"/>
</dbReference>
<organism evidence="11 12">
    <name type="scientific">Protopolystoma xenopodis</name>
    <dbReference type="NCBI Taxonomy" id="117903"/>
    <lineage>
        <taxon>Eukaryota</taxon>
        <taxon>Metazoa</taxon>
        <taxon>Spiralia</taxon>
        <taxon>Lophotrochozoa</taxon>
        <taxon>Platyhelminthes</taxon>
        <taxon>Monogenea</taxon>
        <taxon>Polyopisthocotylea</taxon>
        <taxon>Polystomatidea</taxon>
        <taxon>Polystomatidae</taxon>
        <taxon>Protopolystoma</taxon>
    </lineage>
</organism>
<dbReference type="SUPFAM" id="SSF49313">
    <property type="entry name" value="Cadherin-like"/>
    <property type="match status" value="2"/>
</dbReference>
<evidence type="ECO:0000256" key="6">
    <source>
        <dbReference type="ARBA" id="ARBA00023136"/>
    </source>
</evidence>
<feature type="region of interest" description="Disordered" evidence="8">
    <location>
        <begin position="403"/>
        <end position="429"/>
    </location>
</feature>
<evidence type="ECO:0000256" key="2">
    <source>
        <dbReference type="ARBA" id="ARBA00022692"/>
    </source>
</evidence>
<dbReference type="InterPro" id="IPR015919">
    <property type="entry name" value="Cadherin-like_sf"/>
</dbReference>
<dbReference type="InterPro" id="IPR002126">
    <property type="entry name" value="Cadherin-like_dom"/>
</dbReference>
<dbReference type="GO" id="GO:0007156">
    <property type="term" value="P:homophilic cell adhesion via plasma membrane adhesion molecules"/>
    <property type="evidence" value="ECO:0007669"/>
    <property type="project" value="InterPro"/>
</dbReference>
<evidence type="ECO:0000256" key="8">
    <source>
        <dbReference type="SAM" id="MobiDB-lite"/>
    </source>
</evidence>
<keyword evidence="6 9" id="KW-0472">Membrane</keyword>